<reference evidence="1 2" key="1">
    <citation type="journal article" date="2016" name="Nat. Commun.">
        <title>Thousands of microbial genomes shed light on interconnected biogeochemical processes in an aquifer system.</title>
        <authorList>
            <person name="Anantharaman K."/>
            <person name="Brown C.T."/>
            <person name="Hug L.A."/>
            <person name="Sharon I."/>
            <person name="Castelle C.J."/>
            <person name="Probst A.J."/>
            <person name="Thomas B.C."/>
            <person name="Singh A."/>
            <person name="Wilkins M.J."/>
            <person name="Karaoz U."/>
            <person name="Brodie E.L."/>
            <person name="Williams K.H."/>
            <person name="Hubbard S.S."/>
            <person name="Banfield J.F."/>
        </authorList>
    </citation>
    <scope>NUCLEOTIDE SEQUENCE [LARGE SCALE GENOMIC DNA]</scope>
</reference>
<sequence>MKIEFTNHAQRRMRERNLSRRQLERFVSKPDSVEVSSKNSLRFLLKKRYRHRTSGKDHLLMAICERHGDVLVVVTIVDTSQIRKYS</sequence>
<dbReference type="Pfam" id="PF14076">
    <property type="entry name" value="DUF4258"/>
    <property type="match status" value="1"/>
</dbReference>
<dbReference type="InterPro" id="IPR025354">
    <property type="entry name" value="DUF4258"/>
</dbReference>
<comment type="caution">
    <text evidence="1">The sequence shown here is derived from an EMBL/GenBank/DDBJ whole genome shotgun (WGS) entry which is preliminary data.</text>
</comment>
<protein>
    <recommendedName>
        <fullName evidence="3">DUF4258 domain-containing protein</fullName>
    </recommendedName>
</protein>
<dbReference type="AlphaFoldDB" id="A0A1F6CYZ1"/>
<gene>
    <name evidence="1" type="ORF">A2851_01135</name>
</gene>
<dbReference type="STRING" id="1798480.A2851_01135"/>
<accession>A0A1F6CYZ1</accession>
<evidence type="ECO:0000313" key="2">
    <source>
        <dbReference type="Proteomes" id="UP000176863"/>
    </source>
</evidence>
<proteinExistence type="predicted"/>
<dbReference type="EMBL" id="MFKT01000001">
    <property type="protein sequence ID" value="OGG54251.1"/>
    <property type="molecule type" value="Genomic_DNA"/>
</dbReference>
<evidence type="ECO:0008006" key="3">
    <source>
        <dbReference type="Google" id="ProtNLM"/>
    </source>
</evidence>
<dbReference type="Proteomes" id="UP000176863">
    <property type="component" value="Unassembled WGS sequence"/>
</dbReference>
<evidence type="ECO:0000313" key="1">
    <source>
        <dbReference type="EMBL" id="OGG54251.1"/>
    </source>
</evidence>
<name>A0A1F6CYZ1_9BACT</name>
<organism evidence="1 2">
    <name type="scientific">Candidatus Kaiserbacteria bacterium RIFCSPHIGHO2_01_FULL_53_29</name>
    <dbReference type="NCBI Taxonomy" id="1798480"/>
    <lineage>
        <taxon>Bacteria</taxon>
        <taxon>Candidatus Kaiseribacteriota</taxon>
    </lineage>
</organism>